<evidence type="ECO:0000259" key="3">
    <source>
        <dbReference type="SMART" id="SM01320"/>
    </source>
</evidence>
<feature type="domain" description="ML-like" evidence="3">
    <location>
        <begin position="23"/>
        <end position="163"/>
    </location>
</feature>
<organism evidence="4 5">
    <name type="scientific">Zasmidium cellare ATCC 36951</name>
    <dbReference type="NCBI Taxonomy" id="1080233"/>
    <lineage>
        <taxon>Eukaryota</taxon>
        <taxon>Fungi</taxon>
        <taxon>Dikarya</taxon>
        <taxon>Ascomycota</taxon>
        <taxon>Pezizomycotina</taxon>
        <taxon>Dothideomycetes</taxon>
        <taxon>Dothideomycetidae</taxon>
        <taxon>Mycosphaerellales</taxon>
        <taxon>Mycosphaerellaceae</taxon>
        <taxon>Zasmidium</taxon>
    </lineage>
</organism>
<dbReference type="InterPro" id="IPR040241">
    <property type="entry name" value="TRP_Flc/Pkd2-like"/>
</dbReference>
<protein>
    <recommendedName>
        <fullName evidence="3">ML-like domain-containing protein</fullName>
    </recommendedName>
</protein>
<feature type="compositionally biased region" description="Low complexity" evidence="1">
    <location>
        <begin position="162"/>
        <end position="196"/>
    </location>
</feature>
<feature type="signal peptide" evidence="2">
    <location>
        <begin position="1"/>
        <end position="21"/>
    </location>
</feature>
<reference evidence="4" key="1">
    <citation type="journal article" date="2020" name="Stud. Mycol.">
        <title>101 Dothideomycetes genomes: a test case for predicting lifestyles and emergence of pathogens.</title>
        <authorList>
            <person name="Haridas S."/>
            <person name="Albert R."/>
            <person name="Binder M."/>
            <person name="Bloem J."/>
            <person name="Labutti K."/>
            <person name="Salamov A."/>
            <person name="Andreopoulos B."/>
            <person name="Baker S."/>
            <person name="Barry K."/>
            <person name="Bills G."/>
            <person name="Bluhm B."/>
            <person name="Cannon C."/>
            <person name="Castanera R."/>
            <person name="Culley D."/>
            <person name="Daum C."/>
            <person name="Ezra D."/>
            <person name="Gonzalez J."/>
            <person name="Henrissat B."/>
            <person name="Kuo A."/>
            <person name="Liang C."/>
            <person name="Lipzen A."/>
            <person name="Lutzoni F."/>
            <person name="Magnuson J."/>
            <person name="Mondo S."/>
            <person name="Nolan M."/>
            <person name="Ohm R."/>
            <person name="Pangilinan J."/>
            <person name="Park H.-J."/>
            <person name="Ramirez L."/>
            <person name="Alfaro M."/>
            <person name="Sun H."/>
            <person name="Tritt A."/>
            <person name="Yoshinaga Y."/>
            <person name="Zwiers L.-H."/>
            <person name="Turgeon B."/>
            <person name="Goodwin S."/>
            <person name="Spatafora J."/>
            <person name="Crous P."/>
            <person name="Grigoriev I."/>
        </authorList>
    </citation>
    <scope>NUCLEOTIDE SEQUENCE</scope>
    <source>
        <strain evidence="4">ATCC 36951</strain>
    </source>
</reference>
<dbReference type="GO" id="GO:0055085">
    <property type="term" value="P:transmembrane transport"/>
    <property type="evidence" value="ECO:0007669"/>
    <property type="project" value="TreeGrafter"/>
</dbReference>
<dbReference type="GeneID" id="54557525"/>
<evidence type="ECO:0000313" key="5">
    <source>
        <dbReference type="Proteomes" id="UP000799537"/>
    </source>
</evidence>
<dbReference type="GO" id="GO:0009272">
    <property type="term" value="P:fungal-type cell wall biogenesis"/>
    <property type="evidence" value="ECO:0007669"/>
    <property type="project" value="TreeGrafter"/>
</dbReference>
<dbReference type="EMBL" id="ML993582">
    <property type="protein sequence ID" value="KAF2171629.1"/>
    <property type="molecule type" value="Genomic_DNA"/>
</dbReference>
<proteinExistence type="predicted"/>
<keyword evidence="2" id="KW-0732">Signal</keyword>
<dbReference type="SMART" id="SM01320">
    <property type="entry name" value="TRP_N"/>
    <property type="match status" value="1"/>
</dbReference>
<dbReference type="OrthoDB" id="3649788at2759"/>
<dbReference type="Proteomes" id="UP000799537">
    <property type="component" value="Unassembled WGS sequence"/>
</dbReference>
<sequence length="228" mass="23577">MSLTMRTVGLAAALYASFSSAQRALVSDSFSTCGEDSQLTATTFDVAITPDNRTIAYSLFGTSTYSGNATIDFVISVDSIRRFKSTIDPCLSTQSAGFCPASAGQLALVSDQTVPQDGFNDIPDDVYTESDPKAYFQFILNNPATNETVGCLQATLRNDAAGNTSTSTGNTTSSNTTSSDDNGSGSANETSSSNSTGGSGGDSGASTSYMSWTLLLSAIFAMALFNGL</sequence>
<name>A0A6A6D0M7_ZASCE</name>
<evidence type="ECO:0000313" key="4">
    <source>
        <dbReference type="EMBL" id="KAF2171629.1"/>
    </source>
</evidence>
<evidence type="ECO:0000256" key="1">
    <source>
        <dbReference type="SAM" id="MobiDB-lite"/>
    </source>
</evidence>
<evidence type="ECO:0000256" key="2">
    <source>
        <dbReference type="SAM" id="SignalP"/>
    </source>
</evidence>
<dbReference type="PANTHER" id="PTHR31145">
    <property type="entry name" value="INTEGRAL MEMBRANE PROTEIN (AFU_ORTHOLOGUE AFUA_7G01610)"/>
    <property type="match status" value="1"/>
</dbReference>
<dbReference type="PANTHER" id="PTHR31145:SF2">
    <property type="entry name" value="FLAVIN CARRIER PROTEIN 2"/>
    <property type="match status" value="1"/>
</dbReference>
<dbReference type="GO" id="GO:0016020">
    <property type="term" value="C:membrane"/>
    <property type="evidence" value="ECO:0007669"/>
    <property type="project" value="TreeGrafter"/>
</dbReference>
<accession>A0A6A6D0M7</accession>
<feature type="region of interest" description="Disordered" evidence="1">
    <location>
        <begin position="162"/>
        <end position="203"/>
    </location>
</feature>
<keyword evidence="5" id="KW-1185">Reference proteome</keyword>
<dbReference type="Pfam" id="PF14558">
    <property type="entry name" value="TRP_N"/>
    <property type="match status" value="1"/>
</dbReference>
<dbReference type="InterPro" id="IPR032800">
    <property type="entry name" value="TRP_N"/>
</dbReference>
<dbReference type="AlphaFoldDB" id="A0A6A6D0M7"/>
<gene>
    <name evidence="4" type="ORF">M409DRAFT_17865</name>
</gene>
<feature type="chain" id="PRO_5025511405" description="ML-like domain-containing protein" evidence="2">
    <location>
        <begin position="22"/>
        <end position="228"/>
    </location>
</feature>
<dbReference type="RefSeq" id="XP_033672518.1">
    <property type="nucleotide sequence ID" value="XM_033804253.1"/>
</dbReference>